<dbReference type="AlphaFoldDB" id="A0A4Q8XCR7"/>
<feature type="compositionally biased region" description="Basic and acidic residues" evidence="1">
    <location>
        <begin position="33"/>
        <end position="66"/>
    </location>
</feature>
<dbReference type="Proteomes" id="UP000293652">
    <property type="component" value="Unassembled WGS sequence"/>
</dbReference>
<evidence type="ECO:0000313" key="5">
    <source>
        <dbReference type="Proteomes" id="UP000293652"/>
    </source>
</evidence>
<protein>
    <submittedName>
        <fullName evidence="3">Uncharacterized protein</fullName>
    </submittedName>
</protein>
<reference evidence="4 5" key="1">
    <citation type="submission" date="2019-02" db="EMBL/GenBank/DDBJ databases">
        <title>The genomic architecture of introgression among sibling species of bacteria.</title>
        <authorList>
            <person name="Cavassim M.I.A."/>
            <person name="Moeskjaer S."/>
            <person name="Moslemi C."/>
            <person name="Fields B."/>
            <person name="Bachmann A."/>
            <person name="Vilhjalmsson B."/>
            <person name="Schierup M.H."/>
            <person name="Young J.P.W."/>
            <person name="Andersen S.U."/>
        </authorList>
    </citation>
    <scope>NUCLEOTIDE SEQUENCE [LARGE SCALE GENOMIC DNA]</scope>
    <source>
        <strain evidence="3 5">SM145A</strain>
        <strain evidence="2 4">SM151B</strain>
        <plasmid evidence="2">pSM151B_Rh01</plasmid>
    </source>
</reference>
<evidence type="ECO:0000313" key="2">
    <source>
        <dbReference type="EMBL" id="TAW25109.1"/>
    </source>
</evidence>
<name>A0A4Q8XCR7_RHILE</name>
<accession>A0A4Q8XCR7</accession>
<sequence>MGMNSPKDGAPGTTDQSPRWEGPQENTPRGYLRAKDDPDQDLDAKGESNSDPEVKKVTDGFKTKDD</sequence>
<evidence type="ECO:0000256" key="1">
    <source>
        <dbReference type="SAM" id="MobiDB-lite"/>
    </source>
</evidence>
<geneLocation type="plasmid" evidence="2">
    <name>pSM151B_Rh01</name>
</geneLocation>
<evidence type="ECO:0000313" key="3">
    <source>
        <dbReference type="EMBL" id="TAX63796.1"/>
    </source>
</evidence>
<organism evidence="3 5">
    <name type="scientific">Rhizobium leguminosarum</name>
    <dbReference type="NCBI Taxonomy" id="384"/>
    <lineage>
        <taxon>Bacteria</taxon>
        <taxon>Pseudomonadati</taxon>
        <taxon>Pseudomonadota</taxon>
        <taxon>Alphaproteobacteria</taxon>
        <taxon>Hyphomicrobiales</taxon>
        <taxon>Rhizobiaceae</taxon>
        <taxon>Rhizobium/Agrobacterium group</taxon>
        <taxon>Rhizobium</taxon>
    </lineage>
</organism>
<dbReference type="EMBL" id="SIPS01000002">
    <property type="protein sequence ID" value="TAW25109.1"/>
    <property type="molecule type" value="Genomic_DNA"/>
</dbReference>
<dbReference type="RefSeq" id="WP_130679660.1">
    <property type="nucleotide sequence ID" value="NZ_SINY01000007.1"/>
</dbReference>
<feature type="region of interest" description="Disordered" evidence="1">
    <location>
        <begin position="1"/>
        <end position="66"/>
    </location>
</feature>
<proteinExistence type="predicted"/>
<comment type="caution">
    <text evidence="3">The sequence shown here is derived from an EMBL/GenBank/DDBJ whole genome shotgun (WGS) entry which is preliminary data.</text>
</comment>
<gene>
    <name evidence="3" type="ORF">ELI03_35760</name>
    <name evidence="2" type="ORF">ELI19_26985</name>
</gene>
<evidence type="ECO:0000313" key="4">
    <source>
        <dbReference type="Proteomes" id="UP000292036"/>
    </source>
</evidence>
<keyword evidence="2" id="KW-0614">Plasmid</keyword>
<dbReference type="Proteomes" id="UP000292036">
    <property type="component" value="Unassembled WGS sequence"/>
</dbReference>
<dbReference type="EMBL" id="SIPC01000012">
    <property type="protein sequence ID" value="TAX63796.1"/>
    <property type="molecule type" value="Genomic_DNA"/>
</dbReference>